<evidence type="ECO:0000256" key="1">
    <source>
        <dbReference type="ARBA" id="ARBA00001947"/>
    </source>
</evidence>
<evidence type="ECO:0000256" key="3">
    <source>
        <dbReference type="ARBA" id="ARBA00007931"/>
    </source>
</evidence>
<keyword evidence="5 11" id="KW-0812">Transmembrane</keyword>
<dbReference type="AlphaFoldDB" id="A0A134BE61"/>
<feature type="domain" description="PDZ" evidence="12">
    <location>
        <begin position="211"/>
        <end position="277"/>
    </location>
</feature>
<feature type="transmembrane region" description="Helical" evidence="11">
    <location>
        <begin position="409"/>
        <end position="428"/>
    </location>
</feature>
<dbReference type="InterPro" id="IPR001478">
    <property type="entry name" value="PDZ"/>
</dbReference>
<evidence type="ECO:0000256" key="10">
    <source>
        <dbReference type="ARBA" id="ARBA00023136"/>
    </source>
</evidence>
<dbReference type="GO" id="GO:0004222">
    <property type="term" value="F:metalloendopeptidase activity"/>
    <property type="evidence" value="ECO:0007669"/>
    <property type="project" value="InterPro"/>
</dbReference>
<organism evidence="13 14">
    <name type="scientific">Porphyromonas somerae</name>
    <dbReference type="NCBI Taxonomy" id="322095"/>
    <lineage>
        <taxon>Bacteria</taxon>
        <taxon>Pseudomonadati</taxon>
        <taxon>Bacteroidota</taxon>
        <taxon>Bacteroidia</taxon>
        <taxon>Bacteroidales</taxon>
        <taxon>Porphyromonadaceae</taxon>
        <taxon>Porphyromonas</taxon>
    </lineage>
</organism>
<reference evidence="14" key="1">
    <citation type="submission" date="2016-01" db="EMBL/GenBank/DDBJ databases">
        <authorList>
            <person name="Mitreva M."/>
            <person name="Pepin K.H."/>
            <person name="Mihindukulasuriya K.A."/>
            <person name="Fulton R."/>
            <person name="Fronick C."/>
            <person name="O'Laughlin M."/>
            <person name="Miner T."/>
            <person name="Herter B."/>
            <person name="Rosa B.A."/>
            <person name="Cordes M."/>
            <person name="Tomlinson C."/>
            <person name="Wollam A."/>
            <person name="Palsikar V.B."/>
            <person name="Mardis E.R."/>
            <person name="Wilson R.K."/>
        </authorList>
    </citation>
    <scope>NUCLEOTIDE SEQUENCE [LARGE SCALE GENOMIC DNA]</scope>
    <source>
        <strain evidence="14">KA00683</strain>
    </source>
</reference>
<feature type="domain" description="PDZ" evidence="12">
    <location>
        <begin position="110"/>
        <end position="193"/>
    </location>
</feature>
<dbReference type="SMART" id="SM00228">
    <property type="entry name" value="PDZ"/>
    <property type="match status" value="2"/>
</dbReference>
<sequence>MDIAIRVLQLLLSLSILVFIHELGHYSMARFFGARVEKFYLFFNPWFSIFKWKSKRSGTVYGLGWLPLGGYCQIAGMIDESLDTEAMASEPKPDEFRSKKPFARLMIMAGGVIFNVILAFIIYTGITLTWGTKVLHSDQVSAGMNFSTPAEEVGFVDGDVILSVDGKQSPNVLDSRFMSSLINAHEVVVRRGGAVETIRLPEDMMQRLLRAEEGFGSLRMPFVVDAVSEGSRAQGHLVSGDRVVAVDSVTCTDVTEVITALDKKKGKDVVLTIERSGTALQTTLPVDTAGHIGVVLKGIEELYPIEHVQYNVFTAIPAGIDRAGQTISGYVRGLKYMFTKEGAKQMGGLGTMGKLFPTTFDWQSFWSITAFLSIILAVMNILPIPALDGGHILFIIIEMIRRKPLSDKAMTTIQTIGLVLLVLLMVYANGNDIYRAFFGK</sequence>
<dbReference type="InterPro" id="IPR036034">
    <property type="entry name" value="PDZ_sf"/>
</dbReference>
<dbReference type="EC" id="3.4.24.-" evidence="11"/>
<dbReference type="InterPro" id="IPR008915">
    <property type="entry name" value="Peptidase_M50"/>
</dbReference>
<comment type="cofactor">
    <cofactor evidence="1 11">
        <name>Zn(2+)</name>
        <dbReference type="ChEBI" id="CHEBI:29105"/>
    </cofactor>
</comment>
<evidence type="ECO:0000256" key="2">
    <source>
        <dbReference type="ARBA" id="ARBA00004141"/>
    </source>
</evidence>
<keyword evidence="11" id="KW-0479">Metal-binding</keyword>
<proteinExistence type="inferred from homology"/>
<evidence type="ECO:0000256" key="6">
    <source>
        <dbReference type="ARBA" id="ARBA00022801"/>
    </source>
</evidence>
<protein>
    <recommendedName>
        <fullName evidence="11">Zinc metalloprotease</fullName>
        <ecNumber evidence="11">3.4.24.-</ecNumber>
    </recommendedName>
</protein>
<feature type="transmembrane region" description="Helical" evidence="11">
    <location>
        <begin position="364"/>
        <end position="397"/>
    </location>
</feature>
<dbReference type="CDD" id="cd06163">
    <property type="entry name" value="S2P-M50_PDZ_RseP-like"/>
    <property type="match status" value="1"/>
</dbReference>
<feature type="transmembrane region" description="Helical" evidence="11">
    <location>
        <begin position="6"/>
        <end position="24"/>
    </location>
</feature>
<evidence type="ECO:0000256" key="8">
    <source>
        <dbReference type="ARBA" id="ARBA00022989"/>
    </source>
</evidence>
<dbReference type="PANTHER" id="PTHR42837:SF2">
    <property type="entry name" value="MEMBRANE METALLOPROTEASE ARASP2, CHLOROPLASTIC-RELATED"/>
    <property type="match status" value="1"/>
</dbReference>
<dbReference type="Pfam" id="PF02163">
    <property type="entry name" value="Peptidase_M50"/>
    <property type="match status" value="1"/>
</dbReference>
<keyword evidence="9 11" id="KW-0482">Metalloprotease</keyword>
<evidence type="ECO:0000256" key="11">
    <source>
        <dbReference type="RuleBase" id="RU362031"/>
    </source>
</evidence>
<keyword evidence="4 13" id="KW-0645">Protease</keyword>
<dbReference type="InterPro" id="IPR041489">
    <property type="entry name" value="PDZ_6"/>
</dbReference>
<evidence type="ECO:0000259" key="12">
    <source>
        <dbReference type="SMART" id="SM00228"/>
    </source>
</evidence>
<dbReference type="Gene3D" id="2.30.42.10">
    <property type="match status" value="1"/>
</dbReference>
<keyword evidence="6 11" id="KW-0378">Hydrolase</keyword>
<dbReference type="NCBIfam" id="TIGR00054">
    <property type="entry name" value="RIP metalloprotease RseP"/>
    <property type="match status" value="1"/>
</dbReference>
<dbReference type="GO" id="GO:0006508">
    <property type="term" value="P:proteolysis"/>
    <property type="evidence" value="ECO:0007669"/>
    <property type="project" value="UniProtKB-KW"/>
</dbReference>
<dbReference type="Proteomes" id="UP000070224">
    <property type="component" value="Unassembled WGS sequence"/>
</dbReference>
<evidence type="ECO:0000313" key="13">
    <source>
        <dbReference type="EMBL" id="KXB78215.1"/>
    </source>
</evidence>
<dbReference type="OrthoDB" id="9782003at2"/>
<comment type="similarity">
    <text evidence="3 11">Belongs to the peptidase M50B family.</text>
</comment>
<keyword evidence="10 11" id="KW-0472">Membrane</keyword>
<dbReference type="RefSeq" id="WP_060934834.1">
    <property type="nucleotide sequence ID" value="NZ_KQ960414.1"/>
</dbReference>
<evidence type="ECO:0000256" key="4">
    <source>
        <dbReference type="ARBA" id="ARBA00022670"/>
    </source>
</evidence>
<comment type="subcellular location">
    <subcellularLocation>
        <location evidence="2">Membrane</location>
        <topology evidence="2">Multi-pass membrane protein</topology>
    </subcellularLocation>
</comment>
<evidence type="ECO:0000256" key="5">
    <source>
        <dbReference type="ARBA" id="ARBA00022692"/>
    </source>
</evidence>
<dbReference type="GO" id="GO:0046872">
    <property type="term" value="F:metal ion binding"/>
    <property type="evidence" value="ECO:0007669"/>
    <property type="project" value="UniProtKB-KW"/>
</dbReference>
<evidence type="ECO:0000256" key="7">
    <source>
        <dbReference type="ARBA" id="ARBA00022833"/>
    </source>
</evidence>
<accession>A0A134BE61</accession>
<dbReference type="PATRIC" id="fig|322095.3.peg.243"/>
<keyword evidence="14" id="KW-1185">Reference proteome</keyword>
<dbReference type="PANTHER" id="PTHR42837">
    <property type="entry name" value="REGULATOR OF SIGMA-E PROTEASE RSEP"/>
    <property type="match status" value="1"/>
</dbReference>
<name>A0A134BE61_9PORP</name>
<dbReference type="GO" id="GO:0016020">
    <property type="term" value="C:membrane"/>
    <property type="evidence" value="ECO:0007669"/>
    <property type="project" value="UniProtKB-SubCell"/>
</dbReference>
<dbReference type="InterPro" id="IPR004387">
    <property type="entry name" value="Pept_M50_Zn"/>
</dbReference>
<keyword evidence="7 11" id="KW-0862">Zinc</keyword>
<comment type="caution">
    <text evidence="13">The sequence shown here is derived from an EMBL/GenBank/DDBJ whole genome shotgun (WGS) entry which is preliminary data.</text>
</comment>
<dbReference type="SUPFAM" id="SSF50156">
    <property type="entry name" value="PDZ domain-like"/>
    <property type="match status" value="2"/>
</dbReference>
<dbReference type="Pfam" id="PF17820">
    <property type="entry name" value="PDZ_6"/>
    <property type="match status" value="1"/>
</dbReference>
<gene>
    <name evidence="13" type="ORF">HMPREF3185_00245</name>
</gene>
<evidence type="ECO:0000256" key="9">
    <source>
        <dbReference type="ARBA" id="ARBA00023049"/>
    </source>
</evidence>
<feature type="transmembrane region" description="Helical" evidence="11">
    <location>
        <begin position="105"/>
        <end position="126"/>
    </location>
</feature>
<dbReference type="EMBL" id="LSDK01000019">
    <property type="protein sequence ID" value="KXB78215.1"/>
    <property type="molecule type" value="Genomic_DNA"/>
</dbReference>
<dbReference type="STRING" id="322095.HMPREF3185_00245"/>
<evidence type="ECO:0000313" key="14">
    <source>
        <dbReference type="Proteomes" id="UP000070224"/>
    </source>
</evidence>
<keyword evidence="8 11" id="KW-1133">Transmembrane helix</keyword>